<dbReference type="PANTHER" id="PTHR45138">
    <property type="entry name" value="REGULATORY COMPONENTS OF SENSORY TRANSDUCTION SYSTEM"/>
    <property type="match status" value="1"/>
</dbReference>
<feature type="transmembrane region" description="Helical" evidence="4">
    <location>
        <begin position="95"/>
        <end position="113"/>
    </location>
</feature>
<name>A0A2J0SFM6_STEMA</name>
<keyword evidence="4" id="KW-0812">Transmembrane</keyword>
<evidence type="ECO:0000259" key="5">
    <source>
        <dbReference type="PROSITE" id="PS50887"/>
    </source>
</evidence>
<protein>
    <recommendedName>
        <fullName evidence="1">diguanylate cyclase</fullName>
        <ecNumber evidence="1">2.7.7.65</ecNumber>
    </recommendedName>
</protein>
<dbReference type="SUPFAM" id="SSF55073">
    <property type="entry name" value="Nucleotide cyclase"/>
    <property type="match status" value="1"/>
</dbReference>
<evidence type="ECO:0000256" key="2">
    <source>
        <dbReference type="ARBA" id="ARBA00034247"/>
    </source>
</evidence>
<feature type="transmembrane region" description="Helical" evidence="4">
    <location>
        <begin position="125"/>
        <end position="145"/>
    </location>
</feature>
<reference evidence="6" key="1">
    <citation type="submission" date="2018-09" db="EMBL/GenBank/DDBJ databases">
        <authorList>
            <person name="Groschel M."/>
            <person name="Kohl T."/>
            <person name="Conchillo-Sole O."/>
            <person name="Mamat U."/>
            <person name="Yero D."/>
            <person name="Niemann S."/>
            <person name="Daura X."/>
            <person name="Gibert I."/>
        </authorList>
    </citation>
    <scope>NUCLEOTIDE SEQUENCE</scope>
    <source>
        <strain evidence="6">OG156</strain>
    </source>
</reference>
<feature type="transmembrane region" description="Helical" evidence="4">
    <location>
        <begin position="215"/>
        <end position="235"/>
    </location>
</feature>
<dbReference type="InterPro" id="IPR029787">
    <property type="entry name" value="Nucleotide_cyclase"/>
</dbReference>
<dbReference type="CDD" id="cd01949">
    <property type="entry name" value="GGDEF"/>
    <property type="match status" value="1"/>
</dbReference>
<comment type="caution">
    <text evidence="6">The sequence shown here is derived from an EMBL/GenBank/DDBJ whole genome shotgun (WGS) entry which is preliminary data.</text>
</comment>
<feature type="transmembrane region" description="Helical" evidence="4">
    <location>
        <begin position="12"/>
        <end position="29"/>
    </location>
</feature>
<dbReference type="Gene3D" id="3.30.70.270">
    <property type="match status" value="1"/>
</dbReference>
<evidence type="ECO:0000313" key="7">
    <source>
        <dbReference type="Proteomes" id="UP000822271"/>
    </source>
</evidence>
<dbReference type="RefSeq" id="WP_049429219.1">
    <property type="nucleotide sequence ID" value="NZ_CP154630.1"/>
</dbReference>
<dbReference type="PROSITE" id="PS50887">
    <property type="entry name" value="GGDEF"/>
    <property type="match status" value="1"/>
</dbReference>
<dbReference type="GO" id="GO:0005886">
    <property type="term" value="C:plasma membrane"/>
    <property type="evidence" value="ECO:0007669"/>
    <property type="project" value="TreeGrafter"/>
</dbReference>
<reference evidence="6" key="2">
    <citation type="journal article" date="2020" name="Front. Microbiol.">
        <title>Genetic Variants of the DSF Quorum Sensing System in Stenotrophomonas maltophilia Influence Virulence and Resistance Phenotypes Among Genotypically Diverse Clinical Isolates.</title>
        <authorList>
            <person name="Yero D."/>
            <person name="Huedo P."/>
            <person name="Conchillo-Sole O."/>
            <person name="Martinez-Servat S."/>
            <person name="Mamat U."/>
            <person name="Coves X."/>
            <person name="Llanas F."/>
            <person name="Roca I."/>
            <person name="Vila J."/>
            <person name="Schaible U.E."/>
            <person name="Daura X."/>
            <person name="Gibert I."/>
        </authorList>
    </citation>
    <scope>NUCLEOTIDE SEQUENCE</scope>
    <source>
        <strain evidence="6">OG156</strain>
    </source>
</reference>
<feature type="compositionally biased region" description="Basic and acidic residues" evidence="3">
    <location>
        <begin position="344"/>
        <end position="361"/>
    </location>
</feature>
<gene>
    <name evidence="6" type="ORF">D7Y33_18030</name>
</gene>
<organism evidence="6 7">
    <name type="scientific">Stenotrophomonas maltophilia</name>
    <name type="common">Pseudomonas maltophilia</name>
    <name type="synonym">Xanthomonas maltophilia</name>
    <dbReference type="NCBI Taxonomy" id="40324"/>
    <lineage>
        <taxon>Bacteria</taxon>
        <taxon>Pseudomonadati</taxon>
        <taxon>Pseudomonadota</taxon>
        <taxon>Gammaproteobacteria</taxon>
        <taxon>Lysobacterales</taxon>
        <taxon>Lysobacteraceae</taxon>
        <taxon>Stenotrophomonas</taxon>
        <taxon>Stenotrophomonas maltophilia group</taxon>
    </lineage>
</organism>
<feature type="transmembrane region" description="Helical" evidence="4">
    <location>
        <begin position="41"/>
        <end position="57"/>
    </location>
</feature>
<dbReference type="InterPro" id="IPR043128">
    <property type="entry name" value="Rev_trsase/Diguanyl_cyclase"/>
</dbReference>
<sequence length="426" mass="46896">MPLHPLRQPAHYLFVLPAVLVAVVLWAALGNEDVASPAQRILPWLLACLGAGLALLYHQVRTLCLMLVVAVMFALLHQDVGGYLRSGHVTALTPLRFHAISAWLPLLFAGLALWPERGRRRRDLLLRGVSSGTALMIFLLLATQQPRGMHDLLSNRHWSWIPADWNALAQLPALLFLLAAAALGWQAWRHPRPLHTAMLLALLCLWWMLPRVFLQPVLLPALASAALLLLLGAMLQESFHMAFRDELTGLPGRRAFNETLQRARGTYSIAMVDVDHFKSFNDTHGHDTGDDVLRLVASRLGRVDDGGRAFRYGGEEFAVVFLDRPAAACVDAVEALRQTIEETRMQLRDRSTRSRDDETGRQQRGRGGSGQTVQVTVSIGLADSRVDGRPAAVIKAADLALYAAKDGGRNQVRAHAGQRVLAVRGG</sequence>
<feature type="transmembrane region" description="Helical" evidence="4">
    <location>
        <begin position="64"/>
        <end position="83"/>
    </location>
</feature>
<dbReference type="GO" id="GO:0043709">
    <property type="term" value="P:cell adhesion involved in single-species biofilm formation"/>
    <property type="evidence" value="ECO:0007669"/>
    <property type="project" value="TreeGrafter"/>
</dbReference>
<feature type="domain" description="GGDEF" evidence="5">
    <location>
        <begin position="265"/>
        <end position="417"/>
    </location>
</feature>
<evidence type="ECO:0000256" key="1">
    <source>
        <dbReference type="ARBA" id="ARBA00012528"/>
    </source>
</evidence>
<dbReference type="GO" id="GO:1902201">
    <property type="term" value="P:negative regulation of bacterial-type flagellum-dependent cell motility"/>
    <property type="evidence" value="ECO:0007669"/>
    <property type="project" value="TreeGrafter"/>
</dbReference>
<evidence type="ECO:0000256" key="4">
    <source>
        <dbReference type="SAM" id="Phobius"/>
    </source>
</evidence>
<feature type="region of interest" description="Disordered" evidence="3">
    <location>
        <begin position="344"/>
        <end position="372"/>
    </location>
</feature>
<dbReference type="SMART" id="SM00267">
    <property type="entry name" value="GGDEF"/>
    <property type="match status" value="1"/>
</dbReference>
<dbReference type="Pfam" id="PF00990">
    <property type="entry name" value="GGDEF"/>
    <property type="match status" value="1"/>
</dbReference>
<feature type="transmembrane region" description="Helical" evidence="4">
    <location>
        <begin position="165"/>
        <end position="185"/>
    </location>
</feature>
<accession>A0A2J0SFM6</accession>
<feature type="transmembrane region" description="Helical" evidence="4">
    <location>
        <begin position="192"/>
        <end position="209"/>
    </location>
</feature>
<dbReference type="AlphaFoldDB" id="A0A2J0SFM6"/>
<dbReference type="InterPro" id="IPR050469">
    <property type="entry name" value="Diguanylate_Cyclase"/>
</dbReference>
<dbReference type="EC" id="2.7.7.65" evidence="1"/>
<dbReference type="PANTHER" id="PTHR45138:SF9">
    <property type="entry name" value="DIGUANYLATE CYCLASE DGCM-RELATED"/>
    <property type="match status" value="1"/>
</dbReference>
<evidence type="ECO:0000256" key="3">
    <source>
        <dbReference type="SAM" id="MobiDB-lite"/>
    </source>
</evidence>
<dbReference type="InterPro" id="IPR000160">
    <property type="entry name" value="GGDEF_dom"/>
</dbReference>
<evidence type="ECO:0000313" key="6">
    <source>
        <dbReference type="EMBL" id="MBA0312884.1"/>
    </source>
</evidence>
<keyword evidence="4" id="KW-1133">Transmembrane helix</keyword>
<proteinExistence type="predicted"/>
<dbReference type="EMBL" id="RAUE01000030">
    <property type="protein sequence ID" value="MBA0312884.1"/>
    <property type="molecule type" value="Genomic_DNA"/>
</dbReference>
<dbReference type="Proteomes" id="UP000822271">
    <property type="component" value="Unassembled WGS sequence"/>
</dbReference>
<keyword evidence="4" id="KW-0472">Membrane</keyword>
<dbReference type="OrthoDB" id="9812260at2"/>
<dbReference type="GO" id="GO:0052621">
    <property type="term" value="F:diguanylate cyclase activity"/>
    <property type="evidence" value="ECO:0007669"/>
    <property type="project" value="UniProtKB-EC"/>
</dbReference>
<comment type="catalytic activity">
    <reaction evidence="2">
        <text>2 GTP = 3',3'-c-di-GMP + 2 diphosphate</text>
        <dbReference type="Rhea" id="RHEA:24898"/>
        <dbReference type="ChEBI" id="CHEBI:33019"/>
        <dbReference type="ChEBI" id="CHEBI:37565"/>
        <dbReference type="ChEBI" id="CHEBI:58805"/>
        <dbReference type="EC" id="2.7.7.65"/>
    </reaction>
</comment>
<dbReference type="NCBIfam" id="TIGR00254">
    <property type="entry name" value="GGDEF"/>
    <property type="match status" value="1"/>
</dbReference>